<evidence type="ECO:0000313" key="3">
    <source>
        <dbReference type="EMBL" id="PWJ56168.1"/>
    </source>
</evidence>
<dbReference type="InterPro" id="IPR027417">
    <property type="entry name" value="P-loop_NTPase"/>
</dbReference>
<dbReference type="PANTHER" id="PTHR32182">
    <property type="entry name" value="DNA REPLICATION AND REPAIR PROTEIN RECF"/>
    <property type="match status" value="1"/>
</dbReference>
<dbReference type="EMBL" id="QGDQ01000001">
    <property type="protein sequence ID" value="PWJ56168.1"/>
    <property type="molecule type" value="Genomic_DNA"/>
</dbReference>
<dbReference type="PIRSF" id="PIRSF029347">
    <property type="entry name" value="RecF"/>
    <property type="match status" value="1"/>
</dbReference>
<gene>
    <name evidence="3" type="ORF">BXY45_101143</name>
</gene>
<dbReference type="InterPro" id="IPR014555">
    <property type="entry name" value="RecF-like"/>
</dbReference>
<dbReference type="Pfam" id="PF13304">
    <property type="entry name" value="AAA_21"/>
    <property type="match status" value="1"/>
</dbReference>
<dbReference type="Gene3D" id="3.40.50.300">
    <property type="entry name" value="P-loop containing nucleotide triphosphate hydrolases"/>
    <property type="match status" value="1"/>
</dbReference>
<keyword evidence="1" id="KW-0742">SOS response</keyword>
<dbReference type="GO" id="GO:0009432">
    <property type="term" value="P:SOS response"/>
    <property type="evidence" value="ECO:0007669"/>
    <property type="project" value="UniProtKB-KW"/>
</dbReference>
<dbReference type="RefSeq" id="WP_109772662.1">
    <property type="nucleotide sequence ID" value="NZ_QGDQ01000001.1"/>
</dbReference>
<sequence length="388" mass="42507">MRITRLKLRNWRNFKNVDVIVGERLVVVGPNASGKSNLLDAVRFLRDIALPSGGLQNAVTSRGGLSRVRCLFARNNNNGWVSVEVELGDDDGGARWSYRVDVKSEGRGPRRPLVAKEVVTRDGAVLLERPDAFDEQDPERLTQTALEQISANHEFRDVADFLAGVRYLHLVPQVIRDATRAGDQADDPFGGDFIARMNRVTKGNRDRYLKRVTAALALAVPQFESLDVVVDADGHPHLESRYTNWRQQGARQDERDMSDGTLRLIGLLWSLVEGGRKRGPVLLEEPELSLHPAVVRTLPSVLSRAQQRNGVQVILTTHSPELLSDESLGADEVLLLTVGGDGTTATLVADIPEAAQAVEDGMNLADVGLPRTAPQSVEQLVKAVFASA</sequence>
<evidence type="ECO:0000313" key="4">
    <source>
        <dbReference type="Proteomes" id="UP000245469"/>
    </source>
</evidence>
<dbReference type="GO" id="GO:0006302">
    <property type="term" value="P:double-strand break repair"/>
    <property type="evidence" value="ECO:0007669"/>
    <property type="project" value="TreeGrafter"/>
</dbReference>
<organism evidence="3 4">
    <name type="scientific">Quadrisphaera granulorum</name>
    <dbReference type="NCBI Taxonomy" id="317664"/>
    <lineage>
        <taxon>Bacteria</taxon>
        <taxon>Bacillati</taxon>
        <taxon>Actinomycetota</taxon>
        <taxon>Actinomycetes</taxon>
        <taxon>Kineosporiales</taxon>
        <taxon>Kineosporiaceae</taxon>
        <taxon>Quadrisphaera</taxon>
    </lineage>
</organism>
<protein>
    <submittedName>
        <fullName evidence="3">Putative ATPase</fullName>
    </submittedName>
</protein>
<dbReference type="GO" id="GO:0000731">
    <property type="term" value="P:DNA synthesis involved in DNA repair"/>
    <property type="evidence" value="ECO:0007669"/>
    <property type="project" value="TreeGrafter"/>
</dbReference>
<proteinExistence type="predicted"/>
<keyword evidence="1" id="KW-0227">DNA damage</keyword>
<evidence type="ECO:0000256" key="1">
    <source>
        <dbReference type="ARBA" id="ARBA00023236"/>
    </source>
</evidence>
<accession>A0A316AFZ1</accession>
<dbReference type="Proteomes" id="UP000245469">
    <property type="component" value="Unassembled WGS sequence"/>
</dbReference>
<dbReference type="PANTHER" id="PTHR32182:SF22">
    <property type="entry name" value="ATP-DEPENDENT ENDONUCLEASE, OLD FAMILY-RELATED"/>
    <property type="match status" value="1"/>
</dbReference>
<dbReference type="OrthoDB" id="104167at2"/>
<keyword evidence="4" id="KW-1185">Reference proteome</keyword>
<feature type="domain" description="ATPase AAA-type core" evidence="2">
    <location>
        <begin position="26"/>
        <end position="324"/>
    </location>
</feature>
<dbReference type="GO" id="GO:0016887">
    <property type="term" value="F:ATP hydrolysis activity"/>
    <property type="evidence" value="ECO:0007669"/>
    <property type="project" value="InterPro"/>
</dbReference>
<evidence type="ECO:0000259" key="2">
    <source>
        <dbReference type="Pfam" id="PF13304"/>
    </source>
</evidence>
<comment type="caution">
    <text evidence="3">The sequence shown here is derived from an EMBL/GenBank/DDBJ whole genome shotgun (WGS) entry which is preliminary data.</text>
</comment>
<reference evidence="3 4" key="1">
    <citation type="submission" date="2018-03" db="EMBL/GenBank/DDBJ databases">
        <title>Genomic Encyclopedia of Archaeal and Bacterial Type Strains, Phase II (KMG-II): from individual species to whole genera.</title>
        <authorList>
            <person name="Goeker M."/>
        </authorList>
    </citation>
    <scope>NUCLEOTIDE SEQUENCE [LARGE SCALE GENOMIC DNA]</scope>
    <source>
        <strain evidence="3 4">DSM 44889</strain>
    </source>
</reference>
<dbReference type="AlphaFoldDB" id="A0A316AFZ1"/>
<dbReference type="GO" id="GO:0005524">
    <property type="term" value="F:ATP binding"/>
    <property type="evidence" value="ECO:0007669"/>
    <property type="project" value="InterPro"/>
</dbReference>
<dbReference type="InterPro" id="IPR003959">
    <property type="entry name" value="ATPase_AAA_core"/>
</dbReference>
<dbReference type="SUPFAM" id="SSF52540">
    <property type="entry name" value="P-loop containing nucleoside triphosphate hydrolases"/>
    <property type="match status" value="1"/>
</dbReference>
<name>A0A316AFZ1_9ACTN</name>